<feature type="signal peptide" evidence="1">
    <location>
        <begin position="1"/>
        <end position="22"/>
    </location>
</feature>
<organism evidence="2 3">
    <name type="scientific">Oidiodendron maius (strain Zn)</name>
    <dbReference type="NCBI Taxonomy" id="913774"/>
    <lineage>
        <taxon>Eukaryota</taxon>
        <taxon>Fungi</taxon>
        <taxon>Dikarya</taxon>
        <taxon>Ascomycota</taxon>
        <taxon>Pezizomycotina</taxon>
        <taxon>Leotiomycetes</taxon>
        <taxon>Leotiomycetes incertae sedis</taxon>
        <taxon>Myxotrichaceae</taxon>
        <taxon>Oidiodendron</taxon>
    </lineage>
</organism>
<sequence length="71" mass="8240">MMWRSDLFLMVGWWQCARLAIAARAEDIAPYTANYDVMHGRVGEQLKTQNSRCSFRVVKSHTVVYGYIARL</sequence>
<proteinExistence type="predicted"/>
<keyword evidence="3" id="KW-1185">Reference proteome</keyword>
<reference evidence="2 3" key="1">
    <citation type="submission" date="2014-04" db="EMBL/GenBank/DDBJ databases">
        <authorList>
            <consortium name="DOE Joint Genome Institute"/>
            <person name="Kuo A."/>
            <person name="Martino E."/>
            <person name="Perotto S."/>
            <person name="Kohler A."/>
            <person name="Nagy L.G."/>
            <person name="Floudas D."/>
            <person name="Copeland A."/>
            <person name="Barry K.W."/>
            <person name="Cichocki N."/>
            <person name="Veneault-Fourrey C."/>
            <person name="LaButti K."/>
            <person name="Lindquist E.A."/>
            <person name="Lipzen A."/>
            <person name="Lundell T."/>
            <person name="Morin E."/>
            <person name="Murat C."/>
            <person name="Sun H."/>
            <person name="Tunlid A."/>
            <person name="Henrissat B."/>
            <person name="Grigoriev I.V."/>
            <person name="Hibbett D.S."/>
            <person name="Martin F."/>
            <person name="Nordberg H.P."/>
            <person name="Cantor M.N."/>
            <person name="Hua S.X."/>
        </authorList>
    </citation>
    <scope>NUCLEOTIDE SEQUENCE [LARGE SCALE GENOMIC DNA]</scope>
    <source>
        <strain evidence="2 3">Zn</strain>
    </source>
</reference>
<dbReference type="Proteomes" id="UP000054321">
    <property type="component" value="Unassembled WGS sequence"/>
</dbReference>
<protein>
    <recommendedName>
        <fullName evidence="4">Secreted protein</fullName>
    </recommendedName>
</protein>
<dbReference type="InParanoid" id="A0A0C3D4J2"/>
<feature type="chain" id="PRO_5005425705" description="Secreted protein" evidence="1">
    <location>
        <begin position="23"/>
        <end position="71"/>
    </location>
</feature>
<evidence type="ECO:0008006" key="4">
    <source>
        <dbReference type="Google" id="ProtNLM"/>
    </source>
</evidence>
<evidence type="ECO:0000313" key="2">
    <source>
        <dbReference type="EMBL" id="KIM96832.1"/>
    </source>
</evidence>
<keyword evidence="1" id="KW-0732">Signal</keyword>
<evidence type="ECO:0000313" key="3">
    <source>
        <dbReference type="Proteomes" id="UP000054321"/>
    </source>
</evidence>
<evidence type="ECO:0000256" key="1">
    <source>
        <dbReference type="SAM" id="SignalP"/>
    </source>
</evidence>
<name>A0A0C3D4J2_OIDMZ</name>
<accession>A0A0C3D4J2</accession>
<reference evidence="3" key="2">
    <citation type="submission" date="2015-01" db="EMBL/GenBank/DDBJ databases">
        <title>Evolutionary Origins and Diversification of the Mycorrhizal Mutualists.</title>
        <authorList>
            <consortium name="DOE Joint Genome Institute"/>
            <consortium name="Mycorrhizal Genomics Consortium"/>
            <person name="Kohler A."/>
            <person name="Kuo A."/>
            <person name="Nagy L.G."/>
            <person name="Floudas D."/>
            <person name="Copeland A."/>
            <person name="Barry K.W."/>
            <person name="Cichocki N."/>
            <person name="Veneault-Fourrey C."/>
            <person name="LaButti K."/>
            <person name="Lindquist E.A."/>
            <person name="Lipzen A."/>
            <person name="Lundell T."/>
            <person name="Morin E."/>
            <person name="Murat C."/>
            <person name="Riley R."/>
            <person name="Ohm R."/>
            <person name="Sun H."/>
            <person name="Tunlid A."/>
            <person name="Henrissat B."/>
            <person name="Grigoriev I.V."/>
            <person name="Hibbett D.S."/>
            <person name="Martin F."/>
        </authorList>
    </citation>
    <scope>NUCLEOTIDE SEQUENCE [LARGE SCALE GENOMIC DNA]</scope>
    <source>
        <strain evidence="3">Zn</strain>
    </source>
</reference>
<dbReference type="EMBL" id="KN832883">
    <property type="protein sequence ID" value="KIM96832.1"/>
    <property type="molecule type" value="Genomic_DNA"/>
</dbReference>
<gene>
    <name evidence="2" type="ORF">OIDMADRAFT_20656</name>
</gene>
<dbReference type="AlphaFoldDB" id="A0A0C3D4J2"/>
<dbReference type="HOGENOM" id="CLU_2740699_0_0_1"/>